<dbReference type="Gene3D" id="2.20.110.10">
    <property type="entry name" value="Histone H3 K4-specific methyltransferase SET7/9 N-terminal domain"/>
    <property type="match status" value="4"/>
</dbReference>
<name>I3YW61_AEQSU</name>
<dbReference type="AlphaFoldDB" id="I3YW61"/>
<accession>I3YW61</accession>
<dbReference type="STRING" id="746697.Aeqsu_1749"/>
<gene>
    <name evidence="2" type="ordered locus">Aeqsu_1749</name>
</gene>
<dbReference type="Pfam" id="PF07661">
    <property type="entry name" value="MORN_2"/>
    <property type="match status" value="6"/>
</dbReference>
<dbReference type="EMBL" id="CP003280">
    <property type="protein sequence ID" value="AFL81229.1"/>
    <property type="molecule type" value="Genomic_DNA"/>
</dbReference>
<dbReference type="HOGENOM" id="CLU_281700_0_0_10"/>
<evidence type="ECO:0000313" key="2">
    <source>
        <dbReference type="EMBL" id="AFL81229.1"/>
    </source>
</evidence>
<dbReference type="Gene3D" id="3.90.930.1">
    <property type="match status" value="1"/>
</dbReference>
<reference evidence="2 3" key="1">
    <citation type="submission" date="2012-06" db="EMBL/GenBank/DDBJ databases">
        <title>The complete genome of Aequorivita sublithincola DSM 14238.</title>
        <authorList>
            <consortium name="US DOE Joint Genome Institute (JGI-PGF)"/>
            <person name="Lucas S."/>
            <person name="Copeland A."/>
            <person name="Lapidus A."/>
            <person name="Goodwin L."/>
            <person name="Pitluck S."/>
            <person name="Peters L."/>
            <person name="Munk A.C.C."/>
            <person name="Kyrpides N."/>
            <person name="Mavromatis K."/>
            <person name="Pagani I."/>
            <person name="Ivanova N."/>
            <person name="Ovchinnikova G."/>
            <person name="Zeytun A."/>
            <person name="Detter J.C."/>
            <person name="Han C."/>
            <person name="Land M."/>
            <person name="Hauser L."/>
            <person name="Markowitz V."/>
            <person name="Cheng J.-F."/>
            <person name="Hugenholtz P."/>
            <person name="Woyke T."/>
            <person name="Wu D."/>
            <person name="Tindall B."/>
            <person name="Faehnrich R."/>
            <person name="Brambilla E."/>
            <person name="Klenk H.-P."/>
            <person name="Eisen J.A."/>
        </authorList>
    </citation>
    <scope>NUCLEOTIDE SEQUENCE [LARGE SCALE GENOMIC DNA]</scope>
    <source>
        <strain evidence="3">DSM 14238 / LMG 21431 / ACAM 643 / 9-3</strain>
    </source>
</reference>
<dbReference type="eggNOG" id="COG2849">
    <property type="taxonomic scope" value="Bacteria"/>
</dbReference>
<dbReference type="KEGG" id="asl:Aeqsu_1749"/>
<evidence type="ECO:0008006" key="4">
    <source>
        <dbReference type="Google" id="ProtNLM"/>
    </source>
</evidence>
<dbReference type="Proteomes" id="UP000006049">
    <property type="component" value="Chromosome"/>
</dbReference>
<evidence type="ECO:0000313" key="3">
    <source>
        <dbReference type="Proteomes" id="UP000006049"/>
    </source>
</evidence>
<evidence type="ECO:0000256" key="1">
    <source>
        <dbReference type="SAM" id="SignalP"/>
    </source>
</evidence>
<sequence>MINIPSSKPKLRSVSLLLQTPNLMRFKNSFHYSLFFILALFATMASAQPGDYPPQQRNGDTIWKNNKMFVFNAAKETIEISETKNGKKHGVQKLFYPKGILSSVIHFKNGEKNGRYWLYNPTGNLREKGKFKNGLNINKKKTYDASGILLRNEIYIIETNEEGKKVSVLDGRIKYYYNNGNISQDYYYKKGKRDGVLKEYNRNKTNSLKSEVYYKNDLPHGAYTHYYYDGNLERKGIYYQKIKVNDTILKNVYDGEIINNQPNGVRQRVEHWKNFMKNGTVESFTSRTGELYKRENYTNNLKDGIEERWDNTGKLNYQAYFEIAEVDNKLVSQQTGTETTWQDGALKKTAEWKNGLLNGVLNIYYSNGQLEKTMIYKDGVLDGKLQSFYNNGALHQDFNYQSNGKDSEYIGWNKTYDENGNLSHTFYAKGDGANIIGQSFENGFTKNINVIGVFKLDFFPEQKLASLLWMMNSSHPLYGYDFFSNQKPRRIHFIAEDNYQMQTASLTQNGDVIQVLTNGTFEEENQESLKKTAIKIERKSNPEWFNEDLIINPKTQGKYKWKYADGSPFFSIEFDKGLPHGKWTVYDAVSNDTIIHYEFEHGKPVGNWVKKKSGGILITSQKYYPNHNIKEAYQYDEFGTLIELYKNDSLGKNHLHLAYYPNGKLKEMQNYSNNTSLQLAATGDTLSSNLLRIKTDSIRISKSFYSENRLRNHREINLRTGMGEGRAYFENGQMRTFHEMKNDEPNGVYELYDETGKLLTRGHFKERKRDGEWINFDADGKEEILHYKDGEIIIIAEDEDDCACYDRSLPNEKIRFAQTLSSISNYQKISAYFPEYIIPFEGFNYEKIFFINFRSDNDQSAGYSGMKLLLFEEFSFYLPLAKHIKINLNPCKTDGYISNFDANFNYNVKTKKTFWVNLNTNRIAISLENSPLKNASNNQEFTGYFDTKSVNLKEEKLEIDYAADKNACFTTGIIKDFLEVEVIKAEPRIEPQLEYWYPRIKDFPLIKNEIDKFYGFEITEANLKFDYSNNGKNIKLNATTTEMLAGSNFVAAEIEIDGKKADGNNFIPKNSNETINLEDLKRFLESKDFYRIRINFSEEKQKLILQFYTEK</sequence>
<organism evidence="2 3">
    <name type="scientific">Aequorivita sublithincola (strain DSM 14238 / LMG 21431 / ACAM 643 / 9-3)</name>
    <dbReference type="NCBI Taxonomy" id="746697"/>
    <lineage>
        <taxon>Bacteria</taxon>
        <taxon>Pseudomonadati</taxon>
        <taxon>Bacteroidota</taxon>
        <taxon>Flavobacteriia</taxon>
        <taxon>Flavobacteriales</taxon>
        <taxon>Flavobacteriaceae</taxon>
        <taxon>Aequorivita</taxon>
    </lineage>
</organism>
<protein>
    <recommendedName>
        <fullName evidence="4">MORN repeat protein</fullName>
    </recommendedName>
</protein>
<keyword evidence="3" id="KW-1185">Reference proteome</keyword>
<feature type="signal peptide" evidence="1">
    <location>
        <begin position="1"/>
        <end position="47"/>
    </location>
</feature>
<proteinExistence type="predicted"/>
<keyword evidence="1" id="KW-0732">Signal</keyword>
<feature type="chain" id="PRO_5003682948" description="MORN repeat protein" evidence="1">
    <location>
        <begin position="48"/>
        <end position="1111"/>
    </location>
</feature>
<dbReference type="InterPro" id="IPR011652">
    <property type="entry name" value="MORN_2"/>
</dbReference>
<dbReference type="SUPFAM" id="SSF82185">
    <property type="entry name" value="Histone H3 K4-specific methyltransferase SET7/9 N-terminal domain"/>
    <property type="match status" value="6"/>
</dbReference>